<keyword evidence="2" id="KW-1185">Reference proteome</keyword>
<protein>
    <submittedName>
        <fullName evidence="1">Uncharacterized protein</fullName>
    </submittedName>
</protein>
<dbReference type="Proteomes" id="UP000770717">
    <property type="component" value="Unassembled WGS sequence"/>
</dbReference>
<name>A0A8J6KBF0_ELECQ</name>
<organism evidence="1 2">
    <name type="scientific">Eleutherodactylus coqui</name>
    <name type="common">Puerto Rican coqui</name>
    <dbReference type="NCBI Taxonomy" id="57060"/>
    <lineage>
        <taxon>Eukaryota</taxon>
        <taxon>Metazoa</taxon>
        <taxon>Chordata</taxon>
        <taxon>Craniata</taxon>
        <taxon>Vertebrata</taxon>
        <taxon>Euteleostomi</taxon>
        <taxon>Amphibia</taxon>
        <taxon>Batrachia</taxon>
        <taxon>Anura</taxon>
        <taxon>Neobatrachia</taxon>
        <taxon>Hyloidea</taxon>
        <taxon>Eleutherodactylidae</taxon>
        <taxon>Eleutherodactylinae</taxon>
        <taxon>Eleutherodactylus</taxon>
        <taxon>Eleutherodactylus</taxon>
    </lineage>
</organism>
<dbReference type="AlphaFoldDB" id="A0A8J6KBF0"/>
<accession>A0A8J6KBF0</accession>
<comment type="caution">
    <text evidence="1">The sequence shown here is derived from an EMBL/GenBank/DDBJ whole genome shotgun (WGS) entry which is preliminary data.</text>
</comment>
<reference evidence="1" key="1">
    <citation type="thesis" date="2020" institute="ProQuest LLC" country="789 East Eisenhower Parkway, Ann Arbor, MI, USA">
        <title>Comparative Genomics and Chromosome Evolution.</title>
        <authorList>
            <person name="Mudd A.B."/>
        </authorList>
    </citation>
    <scope>NUCLEOTIDE SEQUENCE</scope>
    <source>
        <strain evidence="1">HN-11 Male</strain>
        <tissue evidence="1">Kidney and liver</tissue>
    </source>
</reference>
<dbReference type="EMBL" id="WNTK01000004">
    <property type="protein sequence ID" value="KAG9485570.1"/>
    <property type="molecule type" value="Genomic_DNA"/>
</dbReference>
<sequence>MVCRIRLLRSNHLDPRDHENDIPQVPLVNRKKVCVHDHHSTPLFAVYGYRRAMHIWPFPSVQSHRRLKAQRLRIHCIANCCSLPSLSCLVCH</sequence>
<evidence type="ECO:0000313" key="2">
    <source>
        <dbReference type="Proteomes" id="UP000770717"/>
    </source>
</evidence>
<gene>
    <name evidence="1" type="ORF">GDO78_008577</name>
</gene>
<evidence type="ECO:0000313" key="1">
    <source>
        <dbReference type="EMBL" id="KAG9485570.1"/>
    </source>
</evidence>
<proteinExistence type="predicted"/>